<evidence type="ECO:0000256" key="6">
    <source>
        <dbReference type="ARBA" id="ARBA00022889"/>
    </source>
</evidence>
<evidence type="ECO:0000256" key="10">
    <source>
        <dbReference type="ARBA" id="ARBA00023136"/>
    </source>
</evidence>
<comment type="subcellular location">
    <subcellularLocation>
        <location evidence="1">Cell membrane</location>
        <topology evidence="1">Single-pass type I membrane protein</topology>
    </subcellularLocation>
    <subcellularLocation>
        <location evidence="14">Synapse</location>
    </subcellularLocation>
</comment>
<feature type="transmembrane region" description="Helical" evidence="17">
    <location>
        <begin position="1575"/>
        <end position="1595"/>
    </location>
</feature>
<evidence type="ECO:0000256" key="4">
    <source>
        <dbReference type="ARBA" id="ARBA00022729"/>
    </source>
</evidence>
<keyword evidence="7" id="KW-0524">Neurogenesis</keyword>
<dbReference type="GO" id="GO:0007411">
    <property type="term" value="P:axon guidance"/>
    <property type="evidence" value="ECO:0007669"/>
    <property type="project" value="TreeGrafter"/>
</dbReference>
<dbReference type="FunFam" id="2.60.40.10:FF:000477">
    <property type="entry name" value="DS cell adhesion molecule like 1"/>
    <property type="match status" value="1"/>
</dbReference>
<dbReference type="GO" id="GO:0060219">
    <property type="term" value="P:camera-type eye photoreceptor cell differentiation"/>
    <property type="evidence" value="ECO:0007669"/>
    <property type="project" value="UniProtKB-ARBA"/>
</dbReference>
<dbReference type="FunFam" id="2.60.40.10:FF:000141">
    <property type="entry name" value="Down syndrome cell adhesion molecule a"/>
    <property type="match status" value="1"/>
</dbReference>
<feature type="domain" description="Fibronectin type-III" evidence="19">
    <location>
        <begin position="852"/>
        <end position="941"/>
    </location>
</feature>
<dbReference type="FunFam" id="2.60.40.10:FF:000104">
    <property type="entry name" value="Down syndrome cell adhesion molecule b"/>
    <property type="match status" value="1"/>
</dbReference>
<evidence type="ECO:0000256" key="14">
    <source>
        <dbReference type="ARBA" id="ARBA00034103"/>
    </source>
</evidence>
<dbReference type="PANTHER" id="PTHR10075">
    <property type="entry name" value="BASIGIN RELATED"/>
    <property type="match status" value="1"/>
</dbReference>
<reference evidence="20 21" key="1">
    <citation type="submission" date="2019-09" db="EMBL/GenBank/DDBJ databases">
        <title>Bird 10,000 Genomes (B10K) Project - Family phase.</title>
        <authorList>
            <person name="Zhang G."/>
        </authorList>
    </citation>
    <scope>NUCLEOTIDE SEQUENCE [LARGE SCALE GENOMIC DNA]</scope>
    <source>
        <strain evidence="20">B10K-MSB-04</strain>
    </source>
</reference>
<dbReference type="SUPFAM" id="SSF49265">
    <property type="entry name" value="Fibronectin type III"/>
    <property type="match status" value="3"/>
</dbReference>
<feature type="domain" description="Ig-like" evidence="18">
    <location>
        <begin position="568"/>
        <end position="657"/>
    </location>
</feature>
<feature type="region of interest" description="Disordered" evidence="16">
    <location>
        <begin position="856"/>
        <end position="880"/>
    </location>
</feature>
<dbReference type="CDD" id="cd00096">
    <property type="entry name" value="Ig"/>
    <property type="match status" value="1"/>
</dbReference>
<comment type="caution">
    <text evidence="20">The sequence shown here is derived from an EMBL/GenBank/DDBJ whole genome shotgun (WGS) entry which is preliminary data.</text>
</comment>
<name>A0A7K7A8G5_9AVES</name>
<feature type="domain" description="Fibronectin type-III" evidence="19">
    <location>
        <begin position="1461"/>
        <end position="1561"/>
    </location>
</feature>
<evidence type="ECO:0000259" key="19">
    <source>
        <dbReference type="PROSITE" id="PS50853"/>
    </source>
</evidence>
<evidence type="ECO:0000256" key="8">
    <source>
        <dbReference type="ARBA" id="ARBA00022989"/>
    </source>
</evidence>
<sequence>AHAEDVGTSLYFVNDSLQQVTFSSTVGVVIPCPAAGSPSAVLRWYLATGDDIYDVPHIRHVHANGTLQLYPFSPSAFNSFIHDNDYFCTAENSAGKIRSPNIRVKAVFREPYTVRVEDQRSMRGNVAVFKCLIPSSVQEYVSVVSWEKDTVSIIPGKRGGAGLAAALRCDAAGEGPPLLPRGLRALRDSRSAWATSRRASEGGRARLCLRASQRVAGRTGLHPGVRRAAPSARAGLHPGVRRAASSARAGLRPQRVQSCTLSACRAASSARAELHPQRVQGCTLGCAELHPQSVQGCTLGCAELHPQRVQRCILSACRAASSARAELHPQRVQGCILSACRAASSAPACRARGGAVGAPRTAAQSAFLFLSFLSFSDGTPRIVSSFSEKVVNPGEQFSLMCAAKGAPPPTVTWALDDEPIQRDAGHRTNQYTMSDGTTVSHMNVTSPQIKDGGVYRCTARNSVGSAEYQARINVRGPPSIRAMKNITAVAGRDTFINCRVIGYPYYSIKWYKDSLLLPDNHRQVVFENGTLKLMDVQKGMDEGEYVCSVLIQPQLSISQSVHVTVKVPPLIQPFEFPPASIGQLLYIPCVVSSGDMPIHITWRKDGHVILSGSGVTIESKEFMSSLQISSVSLKHNGNYTCIASNDAATVSRERQLIVRVPPRFVVQPNNQDGIYGKAGVLNCSVDGYPPPKVMWKHAKGAGNPQQYHPIPLTGRIQILPNSSLLIRHVLEEDIGYYLCQASNGVGTDISKSMFLTVKIPAMITSHPNTTIAIKGQMKELNCTARGERPIIIRWEKGDTVIDPDRNMRYAIATKDNGDEVISTLKVRGCSQRRGRRGALAAGGRCRCWEPCSPHRPAAAAAPRTSVHGQRGAPGTGNRSLTLAVPDSWDFKQSTRNISPTINQANIVDLHPASVYSIRMYSFNKIGRSEPSKELTISTEEAAPDGPPMDVTLQPITSQSIQVTWKAPKKELQNGVIRGYQIGYRENSPGSNGQYSIVEMKATGDGELYTLDNLKKFAQYGVVVQAFNRAGTGPSSSEINATTLEDVPSQAPENVRAISITSDVAVISWSEPPRSTLNGVLKGYRVIFWSLYMDGEWGEMQNITTTRERVELRGMEKFTNYSVQVLAYTQAGDGVRSSVLYIQTKEDIPGPPAGIKAVPSSASSVVVSWLPPAKPNGIIRKYTIFCSSPGSGQPAPSEYETSPDQLFYRIAHLTRGQQYLLWVAAVTSAGRGNISEKVTIEPAGKAPAKIISFGGTVTTPWMKDVRLPCNSVGEPVPAIKWTKDSEDTAILVTVDGHRLIQANGTLVLRSVKAEDSGYYTCTATNTWGFDTIIINLLVQGEAPAAAASWWPLVPGAGSRAPCPSAVPPDQPRLTVSKTSASSITLAWIPGDNGGSSIRGFVLQYSVDNSEEWKDVFISSSERSFKLESLKCGTWYKVKLAAKNSVGAGRISEIIEAKTHGREPSFSKEQHLFTHINSTHARLNLQGWSSGGCPITAIVLEYRPKGNWGWQSLRTNSSSELFLTELREATWYELRMKACNSAGCGNETAQFATLDYDGSTIPPIKSAQGEGDDVKKLFTIACPVILATLGVALLFVIRKKRKEKRLKRLRGELAPCPLCPRSKNNRSFDTPVKGPPQGPRLHIDIPRVQLLIEDKEGIKQLGDDKATIPVTDTEFSQAVNPQSFCTGVSLHHPALIQNTGPLIDMSDIRPGTNPVSRKSVKSAHSTRNRYSSQWTLTKCQASTPARTLTSDWRTVGSQHGITVTESDSYSASLSQDTDKGRNSMVSTESASSTYEELARAYEHAKLEEQLQHAKFEITECFISDSSSDQMTTGTNENADSMTSMSTPSEPGICRFTASPPKPQDSDRGKNVAVPIPHRANKSEYCNLPLYMKSEAFFRKPDIPDPCPVVPPREASMRNLARAYHPQARHLTLEPGSKPLGLPPPASSTTTLPQRTLTMPGSSSAAAAAAAAPAAA</sequence>
<dbReference type="FunFam" id="2.60.40.10:FF:000215">
    <property type="entry name" value="Down syndrome cell adhesion molecule a"/>
    <property type="match status" value="1"/>
</dbReference>
<keyword evidence="3 17" id="KW-0812">Transmembrane</keyword>
<dbReference type="GO" id="GO:0010842">
    <property type="term" value="P:retina layer formation"/>
    <property type="evidence" value="ECO:0007669"/>
    <property type="project" value="UniProtKB-ARBA"/>
</dbReference>
<feature type="region of interest" description="Disordered" evidence="16">
    <location>
        <begin position="1929"/>
        <end position="1973"/>
    </location>
</feature>
<dbReference type="InterPro" id="IPR003961">
    <property type="entry name" value="FN3_dom"/>
</dbReference>
<feature type="compositionally biased region" description="Polar residues" evidence="16">
    <location>
        <begin position="1951"/>
        <end position="1961"/>
    </location>
</feature>
<keyword evidence="4" id="KW-0732">Signal</keyword>
<feature type="domain" description="Fibronectin type-III" evidence="19">
    <location>
        <begin position="1366"/>
        <end position="1460"/>
    </location>
</feature>
<feature type="domain" description="Ig-like" evidence="18">
    <location>
        <begin position="478"/>
        <end position="558"/>
    </location>
</feature>
<protein>
    <submittedName>
        <fullName evidence="20">DSCL1 protein</fullName>
    </submittedName>
</protein>
<dbReference type="InterPro" id="IPR036179">
    <property type="entry name" value="Ig-like_dom_sf"/>
</dbReference>
<dbReference type="Pfam" id="PF00041">
    <property type="entry name" value="fn3"/>
    <property type="match status" value="4"/>
</dbReference>
<evidence type="ECO:0000256" key="13">
    <source>
        <dbReference type="ARBA" id="ARBA00023319"/>
    </source>
</evidence>
<evidence type="ECO:0000256" key="3">
    <source>
        <dbReference type="ARBA" id="ARBA00022692"/>
    </source>
</evidence>
<evidence type="ECO:0000256" key="7">
    <source>
        <dbReference type="ARBA" id="ARBA00022902"/>
    </source>
</evidence>
<feature type="region of interest" description="Disordered" evidence="16">
    <location>
        <begin position="1699"/>
        <end position="1725"/>
    </location>
</feature>
<dbReference type="FunFam" id="2.60.40.10:FF:000333">
    <property type="entry name" value="Down syndrome cell adhesion molecule"/>
    <property type="match status" value="1"/>
</dbReference>
<dbReference type="InterPro" id="IPR007110">
    <property type="entry name" value="Ig-like_dom"/>
</dbReference>
<gene>
    <name evidence="20" type="primary">Dscaml1</name>
    <name evidence="20" type="ORF">NOTPEN_R10409</name>
</gene>
<dbReference type="GO" id="GO:0005886">
    <property type="term" value="C:plasma membrane"/>
    <property type="evidence" value="ECO:0007669"/>
    <property type="project" value="UniProtKB-SubCell"/>
</dbReference>
<feature type="non-terminal residue" evidence="20">
    <location>
        <position position="1"/>
    </location>
</feature>
<dbReference type="InterPro" id="IPR056754">
    <property type="entry name" value="DSCAM/DSCAML_C"/>
</dbReference>
<evidence type="ECO:0000256" key="2">
    <source>
        <dbReference type="ARBA" id="ARBA00022475"/>
    </source>
</evidence>
<dbReference type="SMART" id="SM00060">
    <property type="entry name" value="FN3"/>
    <property type="match status" value="6"/>
</dbReference>
<evidence type="ECO:0000256" key="1">
    <source>
        <dbReference type="ARBA" id="ARBA00004251"/>
    </source>
</evidence>
<dbReference type="PROSITE" id="PS50835">
    <property type="entry name" value="IG_LIKE"/>
    <property type="match status" value="6"/>
</dbReference>
<evidence type="ECO:0000256" key="12">
    <source>
        <dbReference type="ARBA" id="ARBA00023180"/>
    </source>
</evidence>
<feature type="compositionally biased region" description="Basic residues" evidence="16">
    <location>
        <begin position="1716"/>
        <end position="1725"/>
    </location>
</feature>
<dbReference type="GO" id="GO:0007156">
    <property type="term" value="P:homophilic cell adhesion via plasma membrane adhesion molecules"/>
    <property type="evidence" value="ECO:0007669"/>
    <property type="project" value="UniProtKB-ARBA"/>
</dbReference>
<feature type="domain" description="Ig-like" evidence="18">
    <location>
        <begin position="760"/>
        <end position="796"/>
    </location>
</feature>
<feature type="compositionally biased region" description="Polar residues" evidence="16">
    <location>
        <begin position="1764"/>
        <end position="1773"/>
    </location>
</feature>
<dbReference type="Gene3D" id="2.60.40.10">
    <property type="entry name" value="Immunoglobulins"/>
    <property type="match status" value="14"/>
</dbReference>
<feature type="domain" description="Ig-like" evidence="18">
    <location>
        <begin position="662"/>
        <end position="756"/>
    </location>
</feature>
<dbReference type="SMART" id="SM00409">
    <property type="entry name" value="IG"/>
    <property type="match status" value="6"/>
</dbReference>
<evidence type="ECO:0000256" key="11">
    <source>
        <dbReference type="ARBA" id="ARBA00023157"/>
    </source>
</evidence>
<dbReference type="SUPFAM" id="SSF48726">
    <property type="entry name" value="Immunoglobulin"/>
    <property type="match status" value="7"/>
</dbReference>
<dbReference type="Pfam" id="PF07679">
    <property type="entry name" value="I-set"/>
    <property type="match status" value="1"/>
</dbReference>
<dbReference type="InterPro" id="IPR003598">
    <property type="entry name" value="Ig_sub2"/>
</dbReference>
<feature type="compositionally biased region" description="Low complexity" evidence="16">
    <location>
        <begin position="1962"/>
        <end position="1973"/>
    </location>
</feature>
<organism evidence="20 21">
    <name type="scientific">Nothoprocta pentlandii</name>
    <dbReference type="NCBI Taxonomy" id="2585814"/>
    <lineage>
        <taxon>Eukaryota</taxon>
        <taxon>Metazoa</taxon>
        <taxon>Chordata</taxon>
        <taxon>Craniata</taxon>
        <taxon>Vertebrata</taxon>
        <taxon>Euteleostomi</taxon>
        <taxon>Archelosauria</taxon>
        <taxon>Archosauria</taxon>
        <taxon>Dinosauria</taxon>
        <taxon>Saurischia</taxon>
        <taxon>Theropoda</taxon>
        <taxon>Coelurosauria</taxon>
        <taxon>Aves</taxon>
        <taxon>Palaeognathae</taxon>
        <taxon>Tinamiformes</taxon>
        <taxon>Tinamidae</taxon>
        <taxon>Nothoprocta</taxon>
    </lineage>
</organism>
<dbReference type="FunFam" id="2.60.40.10:FF:000264">
    <property type="entry name" value="Down syndrome cell adhesion molecule like 1"/>
    <property type="match status" value="1"/>
</dbReference>
<keyword evidence="11" id="KW-1015">Disulfide bond</keyword>
<keyword evidence="2" id="KW-1003">Cell membrane</keyword>
<evidence type="ECO:0000256" key="16">
    <source>
        <dbReference type="SAM" id="MobiDB-lite"/>
    </source>
</evidence>
<feature type="domain" description="Ig-like" evidence="18">
    <location>
        <begin position="380"/>
        <end position="473"/>
    </location>
</feature>
<keyword evidence="13" id="KW-0393">Immunoglobulin domain</keyword>
<feature type="region of interest" description="Disordered" evidence="16">
    <location>
        <begin position="1764"/>
        <end position="1788"/>
    </location>
</feature>
<evidence type="ECO:0000256" key="17">
    <source>
        <dbReference type="SAM" id="Phobius"/>
    </source>
</evidence>
<dbReference type="InterPro" id="IPR003599">
    <property type="entry name" value="Ig_sub"/>
</dbReference>
<feature type="domain" description="Fibronectin type-III" evidence="19">
    <location>
        <begin position="1150"/>
        <end position="1245"/>
    </location>
</feature>
<evidence type="ECO:0000256" key="9">
    <source>
        <dbReference type="ARBA" id="ARBA00023018"/>
    </source>
</evidence>
<dbReference type="Pfam" id="PF13927">
    <property type="entry name" value="Ig_3"/>
    <property type="match status" value="4"/>
</dbReference>
<dbReference type="CDD" id="cd00063">
    <property type="entry name" value="FN3"/>
    <property type="match status" value="6"/>
</dbReference>
<dbReference type="CDD" id="cd20958">
    <property type="entry name" value="IgI_5_Dscam"/>
    <property type="match status" value="1"/>
</dbReference>
<keyword evidence="9" id="KW-0770">Synapse</keyword>
<keyword evidence="5" id="KW-0677">Repeat</keyword>
<dbReference type="FunFam" id="2.60.40.10:FF:000172">
    <property type="entry name" value="Down syndrome cell adhesion molecule b"/>
    <property type="match status" value="1"/>
</dbReference>
<feature type="non-terminal residue" evidence="20">
    <location>
        <position position="1973"/>
    </location>
</feature>
<dbReference type="InterPro" id="IPR013098">
    <property type="entry name" value="Ig_I-set"/>
</dbReference>
<proteinExistence type="predicted"/>
<dbReference type="GO" id="GO:0045202">
    <property type="term" value="C:synapse"/>
    <property type="evidence" value="ECO:0007669"/>
    <property type="project" value="UniProtKB-SubCell"/>
</dbReference>
<dbReference type="FunFam" id="2.60.40.10:FF:000120">
    <property type="entry name" value="Down syndrome cell adhesion molecule like 1"/>
    <property type="match status" value="1"/>
</dbReference>
<accession>A0A7K7A8G5</accession>
<dbReference type="PROSITE" id="PS50853">
    <property type="entry name" value="FN3"/>
    <property type="match status" value="6"/>
</dbReference>
<dbReference type="InterPro" id="IPR036116">
    <property type="entry name" value="FN3_sf"/>
</dbReference>
<dbReference type="FunFam" id="2.60.40.10:FF:000167">
    <property type="entry name" value="Down syndrome cell adhesion molecule b"/>
    <property type="match status" value="1"/>
</dbReference>
<evidence type="ECO:0000256" key="15">
    <source>
        <dbReference type="ARBA" id="ARBA00065695"/>
    </source>
</evidence>
<dbReference type="SMART" id="SM00408">
    <property type="entry name" value="IGc2"/>
    <property type="match status" value="6"/>
</dbReference>
<dbReference type="EMBL" id="VZSG01000950">
    <property type="protein sequence ID" value="NWX91979.1"/>
    <property type="molecule type" value="Genomic_DNA"/>
</dbReference>
<dbReference type="GO" id="GO:0007416">
    <property type="term" value="P:synapse assembly"/>
    <property type="evidence" value="ECO:0007669"/>
    <property type="project" value="UniProtKB-ARBA"/>
</dbReference>
<keyword evidence="6" id="KW-0130">Cell adhesion</keyword>
<keyword evidence="10 17" id="KW-0472">Membrane</keyword>
<evidence type="ECO:0000313" key="21">
    <source>
        <dbReference type="Proteomes" id="UP000538817"/>
    </source>
</evidence>
<comment type="subunit">
    <text evidence="15">Homodimer; mediates homophilic interactions to promote cell adhesion.</text>
</comment>
<feature type="domain" description="Fibronectin type-III" evidence="19">
    <location>
        <begin position="1050"/>
        <end position="1146"/>
    </location>
</feature>
<dbReference type="Pfam" id="PF25059">
    <property type="entry name" value="FN3_DSCAM-DSCAML_C"/>
    <property type="match status" value="1"/>
</dbReference>
<evidence type="ECO:0000313" key="20">
    <source>
        <dbReference type="EMBL" id="NWX91979.1"/>
    </source>
</evidence>
<feature type="domain" description="Fibronectin type-III" evidence="19">
    <location>
        <begin position="946"/>
        <end position="1045"/>
    </location>
</feature>
<evidence type="ECO:0000256" key="5">
    <source>
        <dbReference type="ARBA" id="ARBA00022737"/>
    </source>
</evidence>
<keyword evidence="12" id="KW-0325">Glycoprotein</keyword>
<dbReference type="FunFam" id="2.60.40.10:FF:000219">
    <property type="entry name" value="Down syndrome cell adhesion molecule homolog"/>
    <property type="match status" value="1"/>
</dbReference>
<evidence type="ECO:0000259" key="18">
    <source>
        <dbReference type="PROSITE" id="PS50835"/>
    </source>
</evidence>
<dbReference type="InterPro" id="IPR013783">
    <property type="entry name" value="Ig-like_fold"/>
</dbReference>
<dbReference type="GO" id="GO:0070593">
    <property type="term" value="P:dendrite self-avoidance"/>
    <property type="evidence" value="ECO:0007669"/>
    <property type="project" value="TreeGrafter"/>
</dbReference>
<keyword evidence="21" id="KW-1185">Reference proteome</keyword>
<keyword evidence="8 17" id="KW-1133">Transmembrane helix</keyword>
<dbReference type="GO" id="GO:0030424">
    <property type="term" value="C:axon"/>
    <property type="evidence" value="ECO:0007669"/>
    <property type="project" value="TreeGrafter"/>
</dbReference>
<dbReference type="CDD" id="cd05734">
    <property type="entry name" value="Ig_DSCAM"/>
    <property type="match status" value="1"/>
</dbReference>
<dbReference type="PANTHER" id="PTHR10075:SF72">
    <property type="entry name" value="CELL ADHESION MOLECULE DSCAML1"/>
    <property type="match status" value="1"/>
</dbReference>
<dbReference type="Proteomes" id="UP000538817">
    <property type="component" value="Unassembled WGS sequence"/>
</dbReference>
<feature type="region of interest" description="Disordered" evidence="16">
    <location>
        <begin position="1824"/>
        <end position="1846"/>
    </location>
</feature>
<feature type="domain" description="Ig-like" evidence="18">
    <location>
        <begin position="1235"/>
        <end position="1324"/>
    </location>
</feature>
<dbReference type="FunFam" id="2.60.40.10:FF:000017">
    <property type="entry name" value="Down syndrome cell adhesion molecule b"/>
    <property type="match status" value="1"/>
</dbReference>
<dbReference type="GO" id="GO:0098632">
    <property type="term" value="F:cell-cell adhesion mediator activity"/>
    <property type="evidence" value="ECO:0007669"/>
    <property type="project" value="TreeGrafter"/>
</dbReference>